<protein>
    <submittedName>
        <fullName evidence="2">Double zinc ribbon family protein</fullName>
    </submittedName>
</protein>
<evidence type="ECO:0000313" key="3">
    <source>
        <dbReference type="Proteomes" id="UP000494260"/>
    </source>
</evidence>
<keyword evidence="1" id="KW-1133">Transmembrane helix</keyword>
<evidence type="ECO:0000256" key="1">
    <source>
        <dbReference type="SAM" id="Phobius"/>
    </source>
</evidence>
<gene>
    <name evidence="2" type="ORF">BLA18109_04081</name>
</gene>
<organism evidence="2 3">
    <name type="scientific">Burkholderia lata (strain ATCC 17760 / DSM 23089 / LMG 22485 / NCIMB 9086 / R18194 / 383)</name>
    <dbReference type="NCBI Taxonomy" id="482957"/>
    <lineage>
        <taxon>Bacteria</taxon>
        <taxon>Pseudomonadati</taxon>
        <taxon>Pseudomonadota</taxon>
        <taxon>Betaproteobacteria</taxon>
        <taxon>Burkholderiales</taxon>
        <taxon>Burkholderiaceae</taxon>
        <taxon>Burkholderia</taxon>
        <taxon>Burkholderia cepacia complex</taxon>
    </lineage>
</organism>
<sequence length="380" mass="42529">MFDKGTGIVDNQVRLYNHSNKGKTMMTSSDGLTSPARLLRLASWVIAIIFAVFLNMLGSLVIRDMAFAPSGGPPVVEQFADAPAKARLDAARRDLQAQHDTLAGKADAMEVARGRAAKEYAAEKESFRNWLATRSVTGDGARDPDILARTRKLDTLQAVVVNWQHQIDAIGDQQRALASQRTQVDTQIADADAAAELRFEKADRRYELQVFGLRLALTLPILLIAIWLFMRYRKMRYWPFVYGFGLFSLSAFFIELVPYLPNFGGYVRVLVGIALTVFAGLYMMKAFQRYAERKRLELQQDQGERARTIGYEKAVRSLEKKRCPSCDKQWNLGGDDSTFCVHCGLRLFNVCGCGGRNFFFFPHCHQCGAAQGNESPAASD</sequence>
<proteinExistence type="predicted"/>
<feature type="transmembrane region" description="Helical" evidence="1">
    <location>
        <begin position="266"/>
        <end position="284"/>
    </location>
</feature>
<keyword evidence="1" id="KW-0812">Transmembrane</keyword>
<dbReference type="EMBL" id="CABVQH010000013">
    <property type="protein sequence ID" value="VWC93520.1"/>
    <property type="molecule type" value="Genomic_DNA"/>
</dbReference>
<feature type="transmembrane region" description="Helical" evidence="1">
    <location>
        <begin position="41"/>
        <end position="62"/>
    </location>
</feature>
<dbReference type="AlphaFoldDB" id="A0A6P2VQZ8"/>
<feature type="transmembrane region" description="Helical" evidence="1">
    <location>
        <begin position="211"/>
        <end position="230"/>
    </location>
</feature>
<dbReference type="Proteomes" id="UP000494260">
    <property type="component" value="Unassembled WGS sequence"/>
</dbReference>
<keyword evidence="1" id="KW-0472">Membrane</keyword>
<name>A0A6P2VQZ8_BURL3</name>
<reference evidence="2 3" key="1">
    <citation type="submission" date="2019-09" db="EMBL/GenBank/DDBJ databases">
        <authorList>
            <person name="Depoorter E."/>
        </authorList>
    </citation>
    <scope>NUCLEOTIDE SEQUENCE [LARGE SCALE GENOMIC DNA]</scope>
    <source>
        <strain evidence="2">R-18109</strain>
    </source>
</reference>
<feature type="transmembrane region" description="Helical" evidence="1">
    <location>
        <begin position="237"/>
        <end position="260"/>
    </location>
</feature>
<evidence type="ECO:0000313" key="2">
    <source>
        <dbReference type="EMBL" id="VWC93520.1"/>
    </source>
</evidence>
<accession>A0A6P2VQZ8</accession>